<feature type="binding site" evidence="7">
    <location>
        <position position="176"/>
    </location>
    <ligand>
        <name>S-adenosyl-L-methionine</name>
        <dbReference type="ChEBI" id="CHEBI:59789"/>
    </ligand>
</feature>
<reference evidence="8 9" key="1">
    <citation type="submission" date="2016-05" db="EMBL/GenBank/DDBJ databases">
        <title>Genomic Taxonomy of the Vibrionaceae.</title>
        <authorList>
            <person name="Gomez-Gil B."/>
            <person name="Enciso-Ibarra J."/>
        </authorList>
    </citation>
    <scope>NUCLEOTIDE SEQUENCE [LARGE SCALE GENOMIC DNA]</scope>
    <source>
        <strain evidence="8 9">CAIM 1920</strain>
    </source>
</reference>
<sequence>MSRPIIPWMGGKRRLAKHILPYVNGQRTYVEPFAGGAAIFFMKEPSSVEVINDLNGELVNLYRIVKYHLDEFVRHFRWALVSREEFLIARDINPKTLTDVQRAARFYYLQKLAFGGKAVGQTFGTSKTTPLRLNLLRIEEDLSQAHLRLARTTIEHLPWQDCIARYDSPETVFYLDPPYWGTTGYGEAFSFDNYVRMAELAKTSKGKFVISINDHHEIREVFEGLTCHKVAITYTVGGCHNAAKRDELIFTSK</sequence>
<evidence type="ECO:0000256" key="6">
    <source>
        <dbReference type="ARBA" id="ARBA00047942"/>
    </source>
</evidence>
<feature type="binding site" evidence="7">
    <location>
        <position position="12"/>
    </location>
    <ligand>
        <name>S-adenosyl-L-methionine</name>
        <dbReference type="ChEBI" id="CHEBI:59789"/>
    </ligand>
</feature>
<evidence type="ECO:0000256" key="2">
    <source>
        <dbReference type="ARBA" id="ARBA00011900"/>
    </source>
</evidence>
<keyword evidence="8" id="KW-0540">Nuclease</keyword>
<dbReference type="InterPro" id="IPR029063">
    <property type="entry name" value="SAM-dependent_MTases_sf"/>
</dbReference>
<dbReference type="GO" id="GO:0009007">
    <property type="term" value="F:site-specific DNA-methyltransferase (adenine-specific) activity"/>
    <property type="evidence" value="ECO:0007669"/>
    <property type="project" value="UniProtKB-EC"/>
</dbReference>
<dbReference type="GO" id="GO:0043565">
    <property type="term" value="F:sequence-specific DNA binding"/>
    <property type="evidence" value="ECO:0007669"/>
    <property type="project" value="TreeGrafter"/>
</dbReference>
<evidence type="ECO:0000256" key="3">
    <source>
        <dbReference type="ARBA" id="ARBA00022603"/>
    </source>
</evidence>
<dbReference type="InterPro" id="IPR012327">
    <property type="entry name" value="MeTrfase_D12"/>
</dbReference>
<evidence type="ECO:0000256" key="1">
    <source>
        <dbReference type="ARBA" id="ARBA00006594"/>
    </source>
</evidence>
<dbReference type="PANTHER" id="PTHR30481:SF4">
    <property type="entry name" value="SITE-SPECIFIC DNA-METHYLTRANSFERASE (ADENINE-SPECIFIC)"/>
    <property type="match status" value="1"/>
</dbReference>
<name>A0A1C3EE85_9GAMM</name>
<accession>A0A1C3EE85</accession>
<protein>
    <recommendedName>
        <fullName evidence="2">site-specific DNA-methyltransferase (adenine-specific)</fullName>
        <ecNumber evidence="2">2.1.1.72</ecNumber>
    </recommendedName>
</protein>
<dbReference type="GO" id="GO:1904047">
    <property type="term" value="F:S-adenosyl-L-methionine binding"/>
    <property type="evidence" value="ECO:0007669"/>
    <property type="project" value="TreeGrafter"/>
</dbReference>
<dbReference type="EMBL" id="LYBM01000034">
    <property type="protein sequence ID" value="ODA31504.1"/>
    <property type="molecule type" value="Genomic_DNA"/>
</dbReference>
<dbReference type="InterPro" id="IPR023095">
    <property type="entry name" value="Ade_MeTrfase_dom_2"/>
</dbReference>
<keyword evidence="9" id="KW-1185">Reference proteome</keyword>
<dbReference type="InterPro" id="IPR012263">
    <property type="entry name" value="M_m6A_EcoRV"/>
</dbReference>
<keyword evidence="4" id="KW-0808">Transferase</keyword>
<dbReference type="PIRSF" id="PIRSF000398">
    <property type="entry name" value="M_m6A_EcoRV"/>
    <property type="match status" value="1"/>
</dbReference>
<evidence type="ECO:0000256" key="5">
    <source>
        <dbReference type="ARBA" id="ARBA00022691"/>
    </source>
</evidence>
<keyword evidence="5" id="KW-0949">S-adenosyl-L-methionine</keyword>
<feature type="binding site" evidence="7">
    <location>
        <position position="8"/>
    </location>
    <ligand>
        <name>S-adenosyl-L-methionine</name>
        <dbReference type="ChEBI" id="CHEBI:59789"/>
    </ligand>
</feature>
<dbReference type="AlphaFoldDB" id="A0A1C3EE85"/>
<keyword evidence="3" id="KW-0489">Methyltransferase</keyword>
<keyword evidence="8" id="KW-0378">Hydrolase</keyword>
<evidence type="ECO:0000256" key="4">
    <source>
        <dbReference type="ARBA" id="ARBA00022679"/>
    </source>
</evidence>
<dbReference type="GO" id="GO:0004519">
    <property type="term" value="F:endonuclease activity"/>
    <property type="evidence" value="ECO:0007669"/>
    <property type="project" value="UniProtKB-KW"/>
</dbReference>
<dbReference type="EC" id="2.1.1.72" evidence="2"/>
<dbReference type="PRINTS" id="PR00505">
    <property type="entry name" value="D12N6MTFRASE"/>
</dbReference>
<dbReference type="SUPFAM" id="SSF53335">
    <property type="entry name" value="S-adenosyl-L-methionine-dependent methyltransferases"/>
    <property type="match status" value="1"/>
</dbReference>
<dbReference type="GO" id="GO:0009307">
    <property type="term" value="P:DNA restriction-modification system"/>
    <property type="evidence" value="ECO:0007669"/>
    <property type="project" value="InterPro"/>
</dbReference>
<proteinExistence type="inferred from homology"/>
<dbReference type="GO" id="GO:0006298">
    <property type="term" value="P:mismatch repair"/>
    <property type="evidence" value="ECO:0007669"/>
    <property type="project" value="TreeGrafter"/>
</dbReference>
<evidence type="ECO:0000313" key="8">
    <source>
        <dbReference type="EMBL" id="ODA31504.1"/>
    </source>
</evidence>
<comment type="caution">
    <text evidence="8">The sequence shown here is derived from an EMBL/GenBank/DDBJ whole genome shotgun (WGS) entry which is preliminary data.</text>
</comment>
<evidence type="ECO:0000313" key="9">
    <source>
        <dbReference type="Proteomes" id="UP000094936"/>
    </source>
</evidence>
<dbReference type="STRING" id="1080227.A8L45_16530"/>
<dbReference type="Proteomes" id="UP000094936">
    <property type="component" value="Unassembled WGS sequence"/>
</dbReference>
<dbReference type="Gene3D" id="3.40.50.150">
    <property type="entry name" value="Vaccinia Virus protein VP39"/>
    <property type="match status" value="1"/>
</dbReference>
<keyword evidence="8" id="KW-0255">Endonuclease</keyword>
<dbReference type="GO" id="GO:0032259">
    <property type="term" value="P:methylation"/>
    <property type="evidence" value="ECO:0007669"/>
    <property type="project" value="UniProtKB-KW"/>
</dbReference>
<dbReference type="PANTHER" id="PTHR30481">
    <property type="entry name" value="DNA ADENINE METHYLASE"/>
    <property type="match status" value="1"/>
</dbReference>
<dbReference type="Pfam" id="PF02086">
    <property type="entry name" value="MethyltransfD12"/>
    <property type="match status" value="1"/>
</dbReference>
<comment type="catalytic activity">
    <reaction evidence="6">
        <text>a 2'-deoxyadenosine in DNA + S-adenosyl-L-methionine = an N(6)-methyl-2'-deoxyadenosine in DNA + S-adenosyl-L-homocysteine + H(+)</text>
        <dbReference type="Rhea" id="RHEA:15197"/>
        <dbReference type="Rhea" id="RHEA-COMP:12418"/>
        <dbReference type="Rhea" id="RHEA-COMP:12419"/>
        <dbReference type="ChEBI" id="CHEBI:15378"/>
        <dbReference type="ChEBI" id="CHEBI:57856"/>
        <dbReference type="ChEBI" id="CHEBI:59789"/>
        <dbReference type="ChEBI" id="CHEBI:90615"/>
        <dbReference type="ChEBI" id="CHEBI:90616"/>
        <dbReference type="EC" id="2.1.1.72"/>
    </reaction>
</comment>
<evidence type="ECO:0000256" key="7">
    <source>
        <dbReference type="PIRSR" id="PIRSR000398-1"/>
    </source>
</evidence>
<feature type="binding site" evidence="7">
    <location>
        <position position="53"/>
    </location>
    <ligand>
        <name>S-adenosyl-L-methionine</name>
        <dbReference type="ChEBI" id="CHEBI:59789"/>
    </ligand>
</feature>
<dbReference type="Gene3D" id="1.10.1020.10">
    <property type="entry name" value="Adenine-specific Methyltransferase, Domain 2"/>
    <property type="match status" value="1"/>
</dbReference>
<dbReference type="RefSeq" id="WP_068904285.1">
    <property type="nucleotide sequence ID" value="NZ_JBHUIF010000028.1"/>
</dbReference>
<gene>
    <name evidence="8" type="ORF">A8L45_16530</name>
</gene>
<comment type="similarity">
    <text evidence="1">Belongs to the N(4)/N(6)-methyltransferase family.</text>
</comment>
<organism evidence="8 9">
    <name type="scientific">Veronia pacifica</name>
    <dbReference type="NCBI Taxonomy" id="1080227"/>
    <lineage>
        <taxon>Bacteria</taxon>
        <taxon>Pseudomonadati</taxon>
        <taxon>Pseudomonadota</taxon>
        <taxon>Gammaproteobacteria</taxon>
        <taxon>Vibrionales</taxon>
        <taxon>Vibrionaceae</taxon>
        <taxon>Veronia</taxon>
    </lineage>
</organism>